<protein>
    <submittedName>
        <fullName evidence="1">Uncharacterized protein</fullName>
    </submittedName>
</protein>
<organism evidence="1 2">
    <name type="scientific">Rhizobium mayense</name>
    <dbReference type="NCBI Taxonomy" id="1312184"/>
    <lineage>
        <taxon>Bacteria</taxon>
        <taxon>Pseudomonadati</taxon>
        <taxon>Pseudomonadota</taxon>
        <taxon>Alphaproteobacteria</taxon>
        <taxon>Hyphomicrobiales</taxon>
        <taxon>Rhizobiaceae</taxon>
        <taxon>Rhizobium/Agrobacterium group</taxon>
        <taxon>Rhizobium</taxon>
    </lineage>
</organism>
<name>A0ABT7JZ69_9HYPH</name>
<evidence type="ECO:0000313" key="2">
    <source>
        <dbReference type="Proteomes" id="UP001172645"/>
    </source>
</evidence>
<accession>A0ABT7JZ69</accession>
<dbReference type="RefSeq" id="WP_285870879.1">
    <property type="nucleotide sequence ID" value="NZ_JARFYM010000021.1"/>
</dbReference>
<proteinExistence type="predicted"/>
<dbReference type="Proteomes" id="UP001172645">
    <property type="component" value="Unassembled WGS sequence"/>
</dbReference>
<reference evidence="1" key="1">
    <citation type="submission" date="2023-06" db="EMBL/GenBank/DDBJ databases">
        <title>Phylogenetic Diversity of Rhizobium strains.</title>
        <authorList>
            <person name="Moura F.T."/>
            <person name="Helene L.C.F."/>
            <person name="Hungria M."/>
        </authorList>
    </citation>
    <scope>NUCLEOTIDE SEQUENCE</scope>
    <source>
        <strain evidence="1">CCGE526</strain>
    </source>
</reference>
<comment type="caution">
    <text evidence="1">The sequence shown here is derived from an EMBL/GenBank/DDBJ whole genome shotgun (WGS) entry which is preliminary data.</text>
</comment>
<evidence type="ECO:0000313" key="1">
    <source>
        <dbReference type="EMBL" id="MDL2401639.1"/>
    </source>
</evidence>
<keyword evidence="2" id="KW-1185">Reference proteome</keyword>
<gene>
    <name evidence="1" type="ORF">PY649_22280</name>
</gene>
<dbReference type="EMBL" id="JARFYM010000021">
    <property type="protein sequence ID" value="MDL2401639.1"/>
    <property type="molecule type" value="Genomic_DNA"/>
</dbReference>
<sequence length="45" mass="5056">MATKTEARAKMIEAGCELALFGFNGLEIGQTLPKPLSLRHRQDRR</sequence>